<organism evidence="1 2">
    <name type="scientific">Batillaria attramentaria</name>
    <dbReference type="NCBI Taxonomy" id="370345"/>
    <lineage>
        <taxon>Eukaryota</taxon>
        <taxon>Metazoa</taxon>
        <taxon>Spiralia</taxon>
        <taxon>Lophotrochozoa</taxon>
        <taxon>Mollusca</taxon>
        <taxon>Gastropoda</taxon>
        <taxon>Caenogastropoda</taxon>
        <taxon>Sorbeoconcha</taxon>
        <taxon>Cerithioidea</taxon>
        <taxon>Batillariidae</taxon>
        <taxon>Batillaria</taxon>
    </lineage>
</organism>
<dbReference type="AlphaFoldDB" id="A0ABD0MAC4"/>
<protein>
    <submittedName>
        <fullName evidence="1">Uncharacterized protein</fullName>
    </submittedName>
</protein>
<dbReference type="EMBL" id="JACVVK020000001">
    <property type="protein sequence ID" value="KAK7508438.1"/>
    <property type="molecule type" value="Genomic_DNA"/>
</dbReference>
<accession>A0ABD0MAC4</accession>
<gene>
    <name evidence="1" type="ORF">BaRGS_00000004</name>
</gene>
<comment type="caution">
    <text evidence="1">The sequence shown here is derived from an EMBL/GenBank/DDBJ whole genome shotgun (WGS) entry which is preliminary data.</text>
</comment>
<name>A0ABD0MAC4_9CAEN</name>
<evidence type="ECO:0000313" key="1">
    <source>
        <dbReference type="EMBL" id="KAK7508438.1"/>
    </source>
</evidence>
<evidence type="ECO:0000313" key="2">
    <source>
        <dbReference type="Proteomes" id="UP001519460"/>
    </source>
</evidence>
<dbReference type="Proteomes" id="UP001519460">
    <property type="component" value="Unassembled WGS sequence"/>
</dbReference>
<proteinExistence type="predicted"/>
<sequence>MMTVGNPNHPKPCTKSPWSRRIRTGWCQFNLKAKYQSAKQAFGRADPVYRPRPQQSVSDQRTMSEALLRYKHRLWTGECQTWTEKTHVYIRLQTS</sequence>
<reference evidence="1 2" key="1">
    <citation type="journal article" date="2023" name="Sci. Data">
        <title>Genome assembly of the Korean intertidal mud-creeper Batillaria attramentaria.</title>
        <authorList>
            <person name="Patra A.K."/>
            <person name="Ho P.T."/>
            <person name="Jun S."/>
            <person name="Lee S.J."/>
            <person name="Kim Y."/>
            <person name="Won Y.J."/>
        </authorList>
    </citation>
    <scope>NUCLEOTIDE SEQUENCE [LARGE SCALE GENOMIC DNA]</scope>
    <source>
        <strain evidence="1">Wonlab-2016</strain>
    </source>
</reference>
<keyword evidence="2" id="KW-1185">Reference proteome</keyword>